<dbReference type="InterPro" id="IPR008964">
    <property type="entry name" value="Invasin/intimin_cell_adhesion"/>
</dbReference>
<dbReference type="SMART" id="SM00060">
    <property type="entry name" value="FN3"/>
    <property type="match status" value="2"/>
</dbReference>
<evidence type="ECO:0000313" key="3">
    <source>
        <dbReference type="Proteomes" id="UP000319353"/>
    </source>
</evidence>
<dbReference type="SUPFAM" id="SSF49265">
    <property type="entry name" value="Fibronectin type III"/>
    <property type="match status" value="2"/>
</dbReference>
<feature type="domain" description="Fibronectin type-III" evidence="1">
    <location>
        <begin position="298"/>
        <end position="408"/>
    </location>
</feature>
<feature type="domain" description="Fibronectin type-III" evidence="1">
    <location>
        <begin position="90"/>
        <end position="200"/>
    </location>
</feature>
<dbReference type="SMART" id="SM00635">
    <property type="entry name" value="BID_2"/>
    <property type="match status" value="3"/>
</dbReference>
<dbReference type="EMBL" id="VBAL01000200">
    <property type="protein sequence ID" value="TMI97708.1"/>
    <property type="molecule type" value="Genomic_DNA"/>
</dbReference>
<dbReference type="SUPFAM" id="SSF49373">
    <property type="entry name" value="Invasin/intimin cell-adhesion fragments"/>
    <property type="match status" value="3"/>
</dbReference>
<organism evidence="2 3">
    <name type="scientific">Candidatus Segetimicrobium genomatis</name>
    <dbReference type="NCBI Taxonomy" id="2569760"/>
    <lineage>
        <taxon>Bacteria</taxon>
        <taxon>Bacillati</taxon>
        <taxon>Candidatus Sysuimicrobiota</taxon>
        <taxon>Candidatus Sysuimicrobiia</taxon>
        <taxon>Candidatus Sysuimicrobiales</taxon>
        <taxon>Candidatus Segetimicrobiaceae</taxon>
        <taxon>Candidatus Segetimicrobium</taxon>
    </lineage>
</organism>
<name>A0A537KPM6_9BACT</name>
<accession>A0A537KPM6</accession>
<dbReference type="Pfam" id="PF02368">
    <property type="entry name" value="Big_2"/>
    <property type="match status" value="3"/>
</dbReference>
<dbReference type="Proteomes" id="UP000319353">
    <property type="component" value="Unassembled WGS sequence"/>
</dbReference>
<protein>
    <recommendedName>
        <fullName evidence="1">Fibronectin type-III domain-containing protein</fullName>
    </recommendedName>
</protein>
<comment type="caution">
    <text evidence="2">The sequence shown here is derived from an EMBL/GenBank/DDBJ whole genome shotgun (WGS) entry which is preliminary data.</text>
</comment>
<dbReference type="PROSITE" id="PS50853">
    <property type="entry name" value="FN3"/>
    <property type="match status" value="2"/>
</dbReference>
<dbReference type="InterPro" id="IPR003343">
    <property type="entry name" value="Big_2"/>
</dbReference>
<dbReference type="InterPro" id="IPR013320">
    <property type="entry name" value="ConA-like_dom_sf"/>
</dbReference>
<dbReference type="SUPFAM" id="SSF49899">
    <property type="entry name" value="Concanavalin A-like lectins/glucanases"/>
    <property type="match status" value="1"/>
</dbReference>
<sequence>MPVASVTVSPAPGTVPVGQTLQLTAAPADSGGNLLSQRVVTWASSNTAVATVSGSGLVSGLVTGTVTITATSGGASGSSAISVTATKPGTVSDLAVVGTTDTSVTLSFTEVADGTGRPASYDVRYAVGTLSWSAAPSVTRGSCAAPVAGSVIGAKRSCTVLGLAAATAYQVQLVAFRGTLNVNAVFGGLSNIASGTTMAASDPPAPPAVAAVSVSPTSVSLTVGGSLQLTTTLKDSAGNVLTGRTVTWATSQAPVATVSGSGLVSGVAAGPATITATSEGKSGTAALTVTATVTNPGTVTDLAVAGVTDTALTLAFTEVSDGTGQPASYDVRYAVGTLSWSAAPSVGRGSCTTPVAGSVIGAKRSCTVLGLTAATGYQVQLVAFRGTLNVNAVFGALSNLASGTTAASTAPVATVTLSPASASLAVGATQPLTATLKDAAGNVLTGRSVTWATSNAAVATVNGSGLVAGLVVGAVTITATSESRNGTAAITVTALPPPGAWPNEPTGMTVVTDMPWNVTTGLGWTAWPHAMGDASIVADASASFSPVNVLQQRYPIGFVGGDSPSNVNYDLPPGMRELYVGMWWKPSNPWQPHSSGVNKIAFFKYADGTNQELAVMRGTGPYYLEIERESTETLWLGFENVPVTLGVWHRLEFYFNPTGGIIKFWFDGTLVGNYSGRSFPNQDWGFISIDPTWGGVGESKSETDYYWYDHTHISWR</sequence>
<dbReference type="InterPro" id="IPR036116">
    <property type="entry name" value="FN3_sf"/>
</dbReference>
<gene>
    <name evidence="2" type="ORF">E6H01_13040</name>
</gene>
<evidence type="ECO:0000313" key="2">
    <source>
        <dbReference type="EMBL" id="TMI97708.1"/>
    </source>
</evidence>
<reference evidence="2 3" key="1">
    <citation type="journal article" date="2019" name="Nat. Microbiol.">
        <title>Mediterranean grassland soil C-N compound turnover is dependent on rainfall and depth, and is mediated by genomically divergent microorganisms.</title>
        <authorList>
            <person name="Diamond S."/>
            <person name="Andeer P.F."/>
            <person name="Li Z."/>
            <person name="Crits-Christoph A."/>
            <person name="Burstein D."/>
            <person name="Anantharaman K."/>
            <person name="Lane K.R."/>
            <person name="Thomas B.C."/>
            <person name="Pan C."/>
            <person name="Northen T.R."/>
            <person name="Banfield J.F."/>
        </authorList>
    </citation>
    <scope>NUCLEOTIDE SEQUENCE [LARGE SCALE GENOMIC DNA]</scope>
    <source>
        <strain evidence="2">NP_4</strain>
    </source>
</reference>
<dbReference type="Gene3D" id="2.60.120.200">
    <property type="match status" value="1"/>
</dbReference>
<dbReference type="InterPro" id="IPR013783">
    <property type="entry name" value="Ig-like_fold"/>
</dbReference>
<dbReference type="Pfam" id="PF00041">
    <property type="entry name" value="fn3"/>
    <property type="match status" value="1"/>
</dbReference>
<dbReference type="CDD" id="cd00063">
    <property type="entry name" value="FN3"/>
    <property type="match status" value="2"/>
</dbReference>
<dbReference type="InterPro" id="IPR003961">
    <property type="entry name" value="FN3_dom"/>
</dbReference>
<evidence type="ECO:0000259" key="1">
    <source>
        <dbReference type="PROSITE" id="PS50853"/>
    </source>
</evidence>
<dbReference type="Gene3D" id="2.60.40.1080">
    <property type="match status" value="3"/>
</dbReference>
<dbReference type="Gene3D" id="2.60.40.10">
    <property type="entry name" value="Immunoglobulins"/>
    <property type="match status" value="2"/>
</dbReference>
<proteinExistence type="predicted"/>
<dbReference type="AlphaFoldDB" id="A0A537KPM6"/>